<protein>
    <submittedName>
        <fullName evidence="4">Helix-turn-helix transcriptional regulator</fullName>
    </submittedName>
</protein>
<dbReference type="PROSITE" id="PS00622">
    <property type="entry name" value="HTH_LUXR_1"/>
    <property type="match status" value="1"/>
</dbReference>
<proteinExistence type="predicted"/>
<accession>A0ABT4EP63</accession>
<evidence type="ECO:0000256" key="2">
    <source>
        <dbReference type="ARBA" id="ARBA00023163"/>
    </source>
</evidence>
<dbReference type="InterPro" id="IPR000792">
    <property type="entry name" value="Tscrpt_reg_LuxR_C"/>
</dbReference>
<keyword evidence="5" id="KW-1185">Reference proteome</keyword>
<dbReference type="Proteomes" id="UP001527052">
    <property type="component" value="Unassembled WGS sequence"/>
</dbReference>
<feature type="domain" description="HTH luxR-type" evidence="3">
    <location>
        <begin position="1"/>
        <end position="51"/>
    </location>
</feature>
<evidence type="ECO:0000313" key="5">
    <source>
        <dbReference type="Proteomes" id="UP001527052"/>
    </source>
</evidence>
<reference evidence="4 5" key="1">
    <citation type="submission" date="2022-05" db="EMBL/GenBank/DDBJ databases">
        <title>Genome Sequencing of Bee-Associated Microbes.</title>
        <authorList>
            <person name="Dunlap C."/>
        </authorList>
    </citation>
    <scope>NUCLEOTIDE SEQUENCE [LARGE SCALE GENOMIC DNA]</scope>
    <source>
        <strain evidence="4 5">NRRL BD-083</strain>
    </source>
</reference>
<name>A0ABT4EP63_9BACI</name>
<dbReference type="RefSeq" id="WP_420871354.1">
    <property type="nucleotide sequence ID" value="NZ_JAMDLZ010000017.1"/>
</dbReference>
<comment type="caution">
    <text evidence="4">The sequence shown here is derived from an EMBL/GenBank/DDBJ whole genome shotgun (WGS) entry which is preliminary data.</text>
</comment>
<evidence type="ECO:0000256" key="1">
    <source>
        <dbReference type="ARBA" id="ARBA00023015"/>
    </source>
</evidence>
<sequence length="54" mass="6070">MMQVANGDSTKEIANIMDLSELTINQYVKSAIKKLKAKNRSHAINLLYQHGIIL</sequence>
<dbReference type="Gene3D" id="1.10.10.10">
    <property type="entry name" value="Winged helix-like DNA-binding domain superfamily/Winged helix DNA-binding domain"/>
    <property type="match status" value="1"/>
</dbReference>
<evidence type="ECO:0000313" key="4">
    <source>
        <dbReference type="EMBL" id="MCY9547465.1"/>
    </source>
</evidence>
<dbReference type="SMART" id="SM00421">
    <property type="entry name" value="HTH_LUXR"/>
    <property type="match status" value="1"/>
</dbReference>
<dbReference type="SUPFAM" id="SSF46894">
    <property type="entry name" value="C-terminal effector domain of the bipartite response regulators"/>
    <property type="match status" value="1"/>
</dbReference>
<evidence type="ECO:0000259" key="3">
    <source>
        <dbReference type="PROSITE" id="PS50043"/>
    </source>
</evidence>
<dbReference type="Pfam" id="PF00196">
    <property type="entry name" value="GerE"/>
    <property type="match status" value="1"/>
</dbReference>
<keyword evidence="1" id="KW-0805">Transcription regulation</keyword>
<dbReference type="InterPro" id="IPR016032">
    <property type="entry name" value="Sig_transdc_resp-reg_C-effctor"/>
</dbReference>
<keyword evidence="2" id="KW-0804">Transcription</keyword>
<organism evidence="4 5">
    <name type="scientific">Lysinibacillus xylanilyticus</name>
    <dbReference type="NCBI Taxonomy" id="582475"/>
    <lineage>
        <taxon>Bacteria</taxon>
        <taxon>Bacillati</taxon>
        <taxon>Bacillota</taxon>
        <taxon>Bacilli</taxon>
        <taxon>Bacillales</taxon>
        <taxon>Bacillaceae</taxon>
        <taxon>Lysinibacillus</taxon>
    </lineage>
</organism>
<gene>
    <name evidence="4" type="ORF">M5W82_10905</name>
</gene>
<dbReference type="InterPro" id="IPR036388">
    <property type="entry name" value="WH-like_DNA-bd_sf"/>
</dbReference>
<dbReference type="PROSITE" id="PS50043">
    <property type="entry name" value="HTH_LUXR_2"/>
    <property type="match status" value="1"/>
</dbReference>
<dbReference type="EMBL" id="JAMDLZ010000017">
    <property type="protein sequence ID" value="MCY9547465.1"/>
    <property type="molecule type" value="Genomic_DNA"/>
</dbReference>